<proteinExistence type="predicted"/>
<evidence type="ECO:0000313" key="2">
    <source>
        <dbReference type="EMBL" id="GFR22661.1"/>
    </source>
</evidence>
<name>A0A8X6LTR5_TRICU</name>
<gene>
    <name evidence="2" type="ORF">TNCT_315171</name>
</gene>
<reference evidence="2" key="1">
    <citation type="submission" date="2020-07" db="EMBL/GenBank/DDBJ databases">
        <title>Multicomponent nature underlies the extraordinary mechanical properties of spider dragline silk.</title>
        <authorList>
            <person name="Kono N."/>
            <person name="Nakamura H."/>
            <person name="Mori M."/>
            <person name="Yoshida Y."/>
            <person name="Ohtoshi R."/>
            <person name="Malay A.D."/>
            <person name="Moran D.A.P."/>
            <person name="Tomita M."/>
            <person name="Numata K."/>
            <person name="Arakawa K."/>
        </authorList>
    </citation>
    <scope>NUCLEOTIDE SEQUENCE</scope>
</reference>
<evidence type="ECO:0000256" key="1">
    <source>
        <dbReference type="SAM" id="MobiDB-lite"/>
    </source>
</evidence>
<protein>
    <submittedName>
        <fullName evidence="2">Uncharacterized protein</fullName>
    </submittedName>
</protein>
<comment type="caution">
    <text evidence="2">The sequence shown here is derived from an EMBL/GenBank/DDBJ whole genome shotgun (WGS) entry which is preliminary data.</text>
</comment>
<keyword evidence="3" id="KW-1185">Reference proteome</keyword>
<feature type="region of interest" description="Disordered" evidence="1">
    <location>
        <begin position="22"/>
        <end position="66"/>
    </location>
</feature>
<feature type="compositionally biased region" description="Low complexity" evidence="1">
    <location>
        <begin position="45"/>
        <end position="56"/>
    </location>
</feature>
<organism evidence="2 3">
    <name type="scientific">Trichonephila clavata</name>
    <name type="common">Joro spider</name>
    <name type="synonym">Nephila clavata</name>
    <dbReference type="NCBI Taxonomy" id="2740835"/>
    <lineage>
        <taxon>Eukaryota</taxon>
        <taxon>Metazoa</taxon>
        <taxon>Ecdysozoa</taxon>
        <taxon>Arthropoda</taxon>
        <taxon>Chelicerata</taxon>
        <taxon>Arachnida</taxon>
        <taxon>Araneae</taxon>
        <taxon>Araneomorphae</taxon>
        <taxon>Entelegynae</taxon>
        <taxon>Araneoidea</taxon>
        <taxon>Nephilidae</taxon>
        <taxon>Trichonephila</taxon>
    </lineage>
</organism>
<accession>A0A8X6LTR5</accession>
<evidence type="ECO:0000313" key="3">
    <source>
        <dbReference type="Proteomes" id="UP000887116"/>
    </source>
</evidence>
<dbReference type="Proteomes" id="UP000887116">
    <property type="component" value="Unassembled WGS sequence"/>
</dbReference>
<dbReference type="AlphaFoldDB" id="A0A8X6LTR5"/>
<feature type="compositionally biased region" description="Polar residues" evidence="1">
    <location>
        <begin position="24"/>
        <end position="34"/>
    </location>
</feature>
<dbReference type="EMBL" id="BMAO01028187">
    <property type="protein sequence ID" value="GFR22661.1"/>
    <property type="molecule type" value="Genomic_DNA"/>
</dbReference>
<sequence length="66" mass="7361">MGAHAEPRVYDNSMLEEKEKSLRRNLSNVGQTFGASDARRDSKLSPHFSSLSSPFHTHNLLHPSPS</sequence>